<proteinExistence type="predicted"/>
<comment type="caution">
    <text evidence="4">The sequence shown here is derived from an EMBL/GenBank/DDBJ whole genome shotgun (WGS) entry which is preliminary data.</text>
</comment>
<evidence type="ECO:0000313" key="4">
    <source>
        <dbReference type="EMBL" id="MBP1925160.1"/>
    </source>
</evidence>
<dbReference type="Gene3D" id="3.40.630.30">
    <property type="match status" value="1"/>
</dbReference>
<dbReference type="InterPro" id="IPR000182">
    <property type="entry name" value="GNAT_dom"/>
</dbReference>
<dbReference type="RefSeq" id="WP_209510898.1">
    <property type="nucleotide sequence ID" value="NZ_JAGGKS010000002.1"/>
</dbReference>
<evidence type="ECO:0000313" key="5">
    <source>
        <dbReference type="Proteomes" id="UP001519342"/>
    </source>
</evidence>
<dbReference type="EMBL" id="JAGGKS010000002">
    <property type="protein sequence ID" value="MBP1925160.1"/>
    <property type="molecule type" value="Genomic_DNA"/>
</dbReference>
<evidence type="ECO:0000256" key="2">
    <source>
        <dbReference type="ARBA" id="ARBA00023315"/>
    </source>
</evidence>
<dbReference type="PANTHER" id="PTHR43800">
    <property type="entry name" value="PEPTIDYL-LYSINE N-ACETYLTRANSFERASE YJAB"/>
    <property type="match status" value="1"/>
</dbReference>
<dbReference type="Proteomes" id="UP001519342">
    <property type="component" value="Unassembled WGS sequence"/>
</dbReference>
<evidence type="ECO:0000259" key="3">
    <source>
        <dbReference type="PROSITE" id="PS51186"/>
    </source>
</evidence>
<gene>
    <name evidence="4" type="ORF">J2Z76_001017</name>
</gene>
<name>A0ABS4GBU2_9FIRM</name>
<dbReference type="PROSITE" id="PS51186">
    <property type="entry name" value="GNAT"/>
    <property type="match status" value="1"/>
</dbReference>
<keyword evidence="1" id="KW-0808">Transferase</keyword>
<dbReference type="SUPFAM" id="SSF55729">
    <property type="entry name" value="Acyl-CoA N-acyltransferases (Nat)"/>
    <property type="match status" value="1"/>
</dbReference>
<reference evidence="4 5" key="1">
    <citation type="submission" date="2021-03" db="EMBL/GenBank/DDBJ databases">
        <title>Genomic Encyclopedia of Type Strains, Phase IV (KMG-IV): sequencing the most valuable type-strain genomes for metagenomic binning, comparative biology and taxonomic classification.</title>
        <authorList>
            <person name="Goeker M."/>
        </authorList>
    </citation>
    <scope>NUCLEOTIDE SEQUENCE [LARGE SCALE GENOMIC DNA]</scope>
    <source>
        <strain evidence="4 5">DSM 24004</strain>
    </source>
</reference>
<protein>
    <submittedName>
        <fullName evidence="4">GNAT superfamily N-acetyltransferase</fullName>
    </submittedName>
</protein>
<dbReference type="PANTHER" id="PTHR43800:SF1">
    <property type="entry name" value="PEPTIDYL-LYSINE N-ACETYLTRANSFERASE YJAB"/>
    <property type="match status" value="1"/>
</dbReference>
<organism evidence="4 5">
    <name type="scientific">Sedimentibacter acidaminivorans</name>
    <dbReference type="NCBI Taxonomy" id="913099"/>
    <lineage>
        <taxon>Bacteria</taxon>
        <taxon>Bacillati</taxon>
        <taxon>Bacillota</taxon>
        <taxon>Tissierellia</taxon>
        <taxon>Sedimentibacter</taxon>
    </lineage>
</organism>
<dbReference type="Pfam" id="PF00583">
    <property type="entry name" value="Acetyltransf_1"/>
    <property type="match status" value="1"/>
</dbReference>
<keyword evidence="2" id="KW-0012">Acyltransferase</keyword>
<dbReference type="InterPro" id="IPR016181">
    <property type="entry name" value="Acyl_CoA_acyltransferase"/>
</dbReference>
<keyword evidence="5" id="KW-1185">Reference proteome</keyword>
<accession>A0ABS4GBU2</accession>
<dbReference type="CDD" id="cd04301">
    <property type="entry name" value="NAT_SF"/>
    <property type="match status" value="1"/>
</dbReference>
<feature type="domain" description="N-acetyltransferase" evidence="3">
    <location>
        <begin position="36"/>
        <end position="196"/>
    </location>
</feature>
<evidence type="ECO:0000256" key="1">
    <source>
        <dbReference type="ARBA" id="ARBA00022679"/>
    </source>
</evidence>
<sequence length="196" mass="23225">MKWKELSNDKVIKDNLCFVRYEKMLINELENVLSEYIIKPITEENIEDVFHLMKSNKYFYSKTQNHEVTIEECLEDIDALPPRVEKSKKTFVALYDKNKCLAVIDFIEGYPREDIGYLGLLMLDESIQRKGMGKKILTNIFKVARNKKFKIIELACYETNENGFAFWTKMGFVEVRKSERETDGKIYNLISMQYRL</sequence>